<dbReference type="STRING" id="1838285.SCAL_001469"/>
<dbReference type="InterPro" id="IPR018194">
    <property type="entry name" value="Ni-dep_hyd_lsu_Ni_BS"/>
</dbReference>
<feature type="binding site" evidence="7">
    <location>
        <position position="60"/>
    </location>
    <ligand>
        <name>Ni(2+)</name>
        <dbReference type="ChEBI" id="CHEBI:49786"/>
    </ligand>
</feature>
<dbReference type="Proteomes" id="UP000186940">
    <property type="component" value="Unassembled WGS sequence"/>
</dbReference>
<dbReference type="PANTHER" id="PTHR42958">
    <property type="entry name" value="HYDROGENASE-2 LARGE CHAIN"/>
    <property type="match status" value="1"/>
</dbReference>
<gene>
    <name evidence="9" type="ORF">SCAL_001469</name>
</gene>
<dbReference type="Gene3D" id="1.10.645.10">
    <property type="entry name" value="Cytochrome-c3 Hydrogenase, chain B"/>
    <property type="match status" value="1"/>
</dbReference>
<dbReference type="PROSITE" id="PS00507">
    <property type="entry name" value="NI_HGENASE_L_1"/>
    <property type="match status" value="1"/>
</dbReference>
<dbReference type="GO" id="GO:0008901">
    <property type="term" value="F:ferredoxin hydrogenase activity"/>
    <property type="evidence" value="ECO:0007669"/>
    <property type="project" value="InterPro"/>
</dbReference>
<keyword evidence="4 7" id="KW-0533">Nickel</keyword>
<comment type="cofactor">
    <cofactor evidence="7">
        <name>Fe cation</name>
        <dbReference type="ChEBI" id="CHEBI:24875"/>
    </cofactor>
</comment>
<comment type="caution">
    <text evidence="9">The sequence shown here is derived from an EMBL/GenBank/DDBJ whole genome shotgun (WGS) entry which is preliminary data.</text>
</comment>
<protein>
    <submittedName>
        <fullName evidence="9">[Ni-Fe]-hydrogenase large subunit</fullName>
    </submittedName>
</protein>
<feature type="binding site" evidence="7">
    <location>
        <position position="63"/>
    </location>
    <ligand>
        <name>Ni(2+)</name>
        <dbReference type="ChEBI" id="CHEBI:49786"/>
    </ligand>
</feature>
<organism evidence="9 10">
    <name type="scientific">Candidatus Syntropharchaeum caldarium</name>
    <dbReference type="NCBI Taxonomy" id="1838285"/>
    <lineage>
        <taxon>Archaea</taxon>
        <taxon>Methanobacteriati</taxon>
        <taxon>Methanobacteriota</taxon>
        <taxon>Stenosarchaea group</taxon>
        <taxon>Methanomicrobia</taxon>
        <taxon>Methanosarcinales</taxon>
        <taxon>ANME-2 cluster</taxon>
        <taxon>Candidatus Syntropharchaeum</taxon>
    </lineage>
</organism>
<evidence type="ECO:0000313" key="10">
    <source>
        <dbReference type="Proteomes" id="UP000186940"/>
    </source>
</evidence>
<evidence type="ECO:0000256" key="7">
    <source>
        <dbReference type="PIRSR" id="PIRSR601501-1"/>
    </source>
</evidence>
<name>A0A1F2PA25_9EURY</name>
<reference evidence="9" key="1">
    <citation type="submission" date="2016-05" db="EMBL/GenBank/DDBJ databases">
        <title>Microbial consortia oxidize butane by reversing methanogenesis.</title>
        <authorList>
            <person name="Laso-Perez R."/>
            <person name="Richter M."/>
            <person name="Wegener G."/>
            <person name="Musat F."/>
        </authorList>
    </citation>
    <scope>NUCLEOTIDE SEQUENCE [LARGE SCALE GENOMIC DNA]</scope>
    <source>
        <strain evidence="9">BOX2</strain>
    </source>
</reference>
<keyword evidence="7" id="KW-0460">Magnesium</keyword>
<dbReference type="InterPro" id="IPR001501">
    <property type="entry name" value="Ni-dep_hyd_lsu"/>
</dbReference>
<dbReference type="GO" id="GO:0016151">
    <property type="term" value="F:nickel cation binding"/>
    <property type="evidence" value="ECO:0007669"/>
    <property type="project" value="InterPro"/>
</dbReference>
<feature type="binding site" evidence="7">
    <location>
        <position position="501"/>
    </location>
    <ligand>
        <name>Mg(2+)</name>
        <dbReference type="ChEBI" id="CHEBI:18420"/>
    </ligand>
</feature>
<evidence type="ECO:0000256" key="2">
    <source>
        <dbReference type="ARBA" id="ARBA00004196"/>
    </source>
</evidence>
<dbReference type="SUPFAM" id="SSF56762">
    <property type="entry name" value="HydB/Nqo4-like"/>
    <property type="match status" value="1"/>
</dbReference>
<keyword evidence="7" id="KW-0408">Iron</keyword>
<comment type="subcellular location">
    <subcellularLocation>
        <location evidence="2">Cell envelope</location>
    </subcellularLocation>
</comment>
<keyword evidence="6 8" id="KW-0560">Oxidoreductase</keyword>
<dbReference type="FunFam" id="1.10.645.10:FF:000002">
    <property type="entry name" value="Hydrogenase 2 large subunit"/>
    <property type="match status" value="1"/>
</dbReference>
<evidence type="ECO:0000256" key="4">
    <source>
        <dbReference type="ARBA" id="ARBA00022596"/>
    </source>
</evidence>
<dbReference type="AlphaFoldDB" id="A0A1F2PA25"/>
<evidence type="ECO:0000256" key="3">
    <source>
        <dbReference type="ARBA" id="ARBA00009292"/>
    </source>
</evidence>
<feature type="binding site" evidence="7">
    <location>
        <position position="495"/>
    </location>
    <ligand>
        <name>Ni(2+)</name>
        <dbReference type="ChEBI" id="CHEBI:49786"/>
    </ligand>
</feature>
<feature type="binding site" evidence="7">
    <location>
        <position position="447"/>
    </location>
    <ligand>
        <name>Mg(2+)</name>
        <dbReference type="ChEBI" id="CHEBI:18420"/>
    </ligand>
</feature>
<feature type="binding site" evidence="7">
    <location>
        <position position="63"/>
    </location>
    <ligand>
        <name>Fe cation</name>
        <dbReference type="ChEBI" id="CHEBI:24875"/>
    </ligand>
</feature>
<dbReference type="InterPro" id="IPR029014">
    <property type="entry name" value="NiFe-Hase_large"/>
</dbReference>
<dbReference type="PANTHER" id="PTHR42958:SF4">
    <property type="entry name" value="HYDROGENASE EXPRESSION_FORMATION PROTEIN HUPK"/>
    <property type="match status" value="1"/>
</dbReference>
<accession>A0A1F2PA25</accession>
<proteinExistence type="inferred from homology"/>
<keyword evidence="5 7" id="KW-0479">Metal-binding</keyword>
<keyword evidence="10" id="KW-1185">Reference proteome</keyword>
<evidence type="ECO:0000256" key="8">
    <source>
        <dbReference type="RuleBase" id="RU003896"/>
    </source>
</evidence>
<evidence type="ECO:0000256" key="1">
    <source>
        <dbReference type="ARBA" id="ARBA00001967"/>
    </source>
</evidence>
<feature type="binding site" evidence="7">
    <location>
        <position position="41"/>
    </location>
    <ligand>
        <name>Mg(2+)</name>
        <dbReference type="ChEBI" id="CHEBI:18420"/>
    </ligand>
</feature>
<dbReference type="InterPro" id="IPR050867">
    <property type="entry name" value="NiFe/NiFeSe_hydrgnase_LSU"/>
</dbReference>
<evidence type="ECO:0000313" key="9">
    <source>
        <dbReference type="EMBL" id="OFV67551.1"/>
    </source>
</evidence>
<evidence type="ECO:0000256" key="5">
    <source>
        <dbReference type="ARBA" id="ARBA00022723"/>
    </source>
</evidence>
<evidence type="ECO:0000256" key="6">
    <source>
        <dbReference type="ARBA" id="ARBA00023002"/>
    </source>
</evidence>
<dbReference type="PATRIC" id="fig|1838285.3.peg.1492"/>
<dbReference type="EMBL" id="LYOS01000004">
    <property type="protein sequence ID" value="OFV67551.1"/>
    <property type="molecule type" value="Genomic_DNA"/>
</dbReference>
<sequence>MVEVTIDPLTRIEGHLKIRANVDGGKVTDAWSSGMMYRGLENILIGRDPRDASIITQRACGVCPVAHATASIRCLDDAFDASVPENAKLIRNIILGSNNIMSHATHFYALWAPDLANPVYKDILEAAGAGSVYNELSRRFAAFTGSSWIRAVMVRKKLHEIIAIFGGKMPHHMTYIPGGVTVRPDVGDIVKAYSLWLESKSFVEEQVLGCSVDRWLENRSLDDVVAWLDESESHANSDIGLLIRYGGPIEDINLGLHAYGGYGAGECGFLSYGAFYEGDGRWLKPGFYDGDFNAFDPEKVTEYIAYSWYSGYTGGKHPNEGFTEPIEDPDFTSKDKYTWMKAPRYNDMPTEVGPLARMINDRDPLVLDLATKLGANVYTRTLARLHEAVRVLAKLKEWLLGVDIDGKFYEPAELPSSATGVGLTEAPRGSLGHWASIKDGKLERYQLVVPTTWNCSPRDDDGKLGAVEQAVVGTPVTAPDNPIEILHTVRSFDPCIACAVHTVDLRDSRKKYEVKVV</sequence>
<comment type="similarity">
    <text evidence="3 8">Belongs to the [NiFe]/[NiFeSe] hydrogenase large subunit family.</text>
</comment>
<dbReference type="Pfam" id="PF00374">
    <property type="entry name" value="NiFeSe_Hases"/>
    <property type="match status" value="2"/>
</dbReference>
<dbReference type="PROSITE" id="PS00508">
    <property type="entry name" value="NI_HGENASE_L_2"/>
    <property type="match status" value="1"/>
</dbReference>
<comment type="cofactor">
    <cofactor evidence="1 7">
        <name>Ni(2+)</name>
        <dbReference type="ChEBI" id="CHEBI:49786"/>
    </cofactor>
</comment>
<feature type="binding site" evidence="7">
    <location>
        <position position="498"/>
    </location>
    <ligand>
        <name>Mg(2+)</name>
        <dbReference type="ChEBI" id="CHEBI:18420"/>
    </ligand>
</feature>